<organism evidence="2 3">
    <name type="scientific">Pseudosulfitobacter pseudonitzschiae</name>
    <dbReference type="NCBI Taxonomy" id="1402135"/>
    <lineage>
        <taxon>Bacteria</taxon>
        <taxon>Pseudomonadati</taxon>
        <taxon>Pseudomonadota</taxon>
        <taxon>Alphaproteobacteria</taxon>
        <taxon>Rhodobacterales</taxon>
        <taxon>Roseobacteraceae</taxon>
        <taxon>Pseudosulfitobacter</taxon>
    </lineage>
</organism>
<evidence type="ECO:0000256" key="1">
    <source>
        <dbReference type="SAM" id="SignalP"/>
    </source>
</evidence>
<evidence type="ECO:0000313" key="2">
    <source>
        <dbReference type="EMBL" id="MBM2354819.1"/>
    </source>
</evidence>
<sequence>MTYMTPKTITAALAVTAGLAAGTFGLSTAAQAQGKDRAELGLLDCNVEGGSGFVFGSTKQLACTFNPADDALPPEYYTGSIEKFGLDLGRSDGSVIKWVVLAPTEQNYATGALAGTYGGVTASASAGVGLGANAMLGGSDDTYALQPFSISGETGINLAVAVSQMELVSAPAQ</sequence>
<accession>A0A9Q2RX69</accession>
<dbReference type="AlphaFoldDB" id="A0A9Q2RX69"/>
<dbReference type="RefSeq" id="WP_231033836.1">
    <property type="nucleotide sequence ID" value="NZ_JAJNGX010000005.1"/>
</dbReference>
<comment type="caution">
    <text evidence="2">The sequence shown here is derived from an EMBL/GenBank/DDBJ whole genome shotgun (WGS) entry which is preliminary data.</text>
</comment>
<dbReference type="EMBL" id="JAFBWN010000005">
    <property type="protein sequence ID" value="MBM2354819.1"/>
    <property type="molecule type" value="Genomic_DNA"/>
</dbReference>
<feature type="signal peptide" evidence="1">
    <location>
        <begin position="1"/>
        <end position="32"/>
    </location>
</feature>
<feature type="chain" id="PRO_5040341943" evidence="1">
    <location>
        <begin position="33"/>
        <end position="173"/>
    </location>
</feature>
<dbReference type="Proteomes" id="UP000809337">
    <property type="component" value="Unassembled WGS sequence"/>
</dbReference>
<evidence type="ECO:0000313" key="3">
    <source>
        <dbReference type="Proteomes" id="UP000809337"/>
    </source>
</evidence>
<proteinExistence type="predicted"/>
<name>A0A9Q2RX69_9RHOB</name>
<keyword evidence="1" id="KW-0732">Signal</keyword>
<protein>
    <submittedName>
        <fullName evidence="2">DUF992 domain-containing protein</fullName>
    </submittedName>
</protein>
<dbReference type="InterPro" id="IPR009333">
    <property type="entry name" value="DUF992"/>
</dbReference>
<dbReference type="Pfam" id="PF06186">
    <property type="entry name" value="DUF992"/>
    <property type="match status" value="1"/>
</dbReference>
<gene>
    <name evidence="2" type="ORF">JQX14_09725</name>
</gene>
<reference evidence="2" key="1">
    <citation type="submission" date="2021-01" db="EMBL/GenBank/DDBJ databases">
        <title>Diatom-associated Roseobacters Show Island Model of Population Structure.</title>
        <authorList>
            <person name="Qu L."/>
            <person name="Feng X."/>
            <person name="Chen Y."/>
            <person name="Li L."/>
            <person name="Wang X."/>
            <person name="Hu Z."/>
            <person name="Wang H."/>
            <person name="Luo H."/>
        </authorList>
    </citation>
    <scope>NUCLEOTIDE SEQUENCE</scope>
    <source>
        <strain evidence="2">SM26-45</strain>
    </source>
</reference>